<reference evidence="1" key="1">
    <citation type="submission" date="2020-10" db="EMBL/GenBank/DDBJ databases">
        <title>Phylogeny of dyella-like bacteria.</title>
        <authorList>
            <person name="Fu J."/>
        </authorList>
    </citation>
    <scope>NUCLEOTIDE SEQUENCE</scope>
    <source>
        <strain evidence="1">DHON07</strain>
    </source>
</reference>
<dbReference type="SMART" id="SM00855">
    <property type="entry name" value="PGAM"/>
    <property type="match status" value="1"/>
</dbReference>
<dbReference type="InterPro" id="IPR050275">
    <property type="entry name" value="PGM_Phosphatase"/>
</dbReference>
<evidence type="ECO:0000313" key="2">
    <source>
        <dbReference type="Proteomes" id="UP001430193"/>
    </source>
</evidence>
<dbReference type="InterPro" id="IPR029033">
    <property type="entry name" value="His_PPase_superfam"/>
</dbReference>
<name>A0ABS2KBY1_9GAMM</name>
<dbReference type="SUPFAM" id="SSF53254">
    <property type="entry name" value="Phosphoglycerate mutase-like"/>
    <property type="match status" value="1"/>
</dbReference>
<evidence type="ECO:0000313" key="1">
    <source>
        <dbReference type="EMBL" id="MBM7128696.1"/>
    </source>
</evidence>
<dbReference type="CDD" id="cd07067">
    <property type="entry name" value="HP_PGM_like"/>
    <property type="match status" value="1"/>
</dbReference>
<dbReference type="InterPro" id="IPR013078">
    <property type="entry name" value="His_Pase_superF_clade-1"/>
</dbReference>
<comment type="caution">
    <text evidence="1">The sequence shown here is derived from an EMBL/GenBank/DDBJ whole genome shotgun (WGS) entry which is preliminary data.</text>
</comment>
<keyword evidence="2" id="KW-1185">Reference proteome</keyword>
<dbReference type="Proteomes" id="UP001430193">
    <property type="component" value="Unassembled WGS sequence"/>
</dbReference>
<sequence>MTTILLIRHGEVEGITPPRFRGRTNLALTKRGITQAEQTRDAISDRWVLNAVYCSPLTRCVRTADAIASPFKLDVMPHHGLNDIDYGTWQGKLLTEVAQRWPNELTTWHSAPHTMRLPGGESLYEVLARATDALQTILHANHHGTIAIVAHDSVIRLLLCHALGLSPASYWLTSPSPCGISDLHFHEDRFTIHSINETQHLTERE</sequence>
<protein>
    <submittedName>
        <fullName evidence="1">Histidine phosphatase family protein</fullName>
    </submittedName>
</protein>
<dbReference type="Gene3D" id="3.40.50.1240">
    <property type="entry name" value="Phosphoglycerate mutase-like"/>
    <property type="match status" value="1"/>
</dbReference>
<dbReference type="Pfam" id="PF00300">
    <property type="entry name" value="His_Phos_1"/>
    <property type="match status" value="1"/>
</dbReference>
<dbReference type="PANTHER" id="PTHR48100:SF10">
    <property type="entry name" value="2-CARBOXY-D-ARABINITOL-1-PHOSPHATASE-RELATED"/>
    <property type="match status" value="1"/>
</dbReference>
<gene>
    <name evidence="1" type="ORF">ISS99_04090</name>
</gene>
<organism evidence="1 2">
    <name type="scientific">Dyella mobilis</name>
    <dbReference type="NCBI Taxonomy" id="1849582"/>
    <lineage>
        <taxon>Bacteria</taxon>
        <taxon>Pseudomonadati</taxon>
        <taxon>Pseudomonadota</taxon>
        <taxon>Gammaproteobacteria</taxon>
        <taxon>Lysobacterales</taxon>
        <taxon>Rhodanobacteraceae</taxon>
        <taxon>Dyella</taxon>
    </lineage>
</organism>
<dbReference type="RefSeq" id="WP_204630318.1">
    <property type="nucleotide sequence ID" value="NZ_BSOC01000006.1"/>
</dbReference>
<dbReference type="PANTHER" id="PTHR48100">
    <property type="entry name" value="BROAD-SPECIFICITY PHOSPHATASE YOR283W-RELATED"/>
    <property type="match status" value="1"/>
</dbReference>
<proteinExistence type="predicted"/>
<accession>A0ABS2KBY1</accession>
<dbReference type="EMBL" id="JADIKF010000035">
    <property type="protein sequence ID" value="MBM7128696.1"/>
    <property type="molecule type" value="Genomic_DNA"/>
</dbReference>